<dbReference type="Proteomes" id="UP000603506">
    <property type="component" value="Unassembled WGS sequence"/>
</dbReference>
<protein>
    <submittedName>
        <fullName evidence="1">Uncharacterized protein</fullName>
    </submittedName>
</protein>
<organism evidence="1 2">
    <name type="scientific">Capnocytophaga genosp. AHN8471</name>
    <dbReference type="NCBI Taxonomy" id="327574"/>
    <lineage>
        <taxon>Bacteria</taxon>
        <taxon>Pseudomonadati</taxon>
        <taxon>Bacteroidota</taxon>
        <taxon>Flavobacteriia</taxon>
        <taxon>Flavobacteriales</taxon>
        <taxon>Flavobacteriaceae</taxon>
        <taxon>Capnocytophaga</taxon>
    </lineage>
</organism>
<dbReference type="RefSeq" id="WP_203093418.1">
    <property type="nucleotide sequence ID" value="NZ_JAESPH010000004.1"/>
</dbReference>
<proteinExistence type="predicted"/>
<evidence type="ECO:0000313" key="1">
    <source>
        <dbReference type="EMBL" id="MBM0650963.1"/>
    </source>
</evidence>
<gene>
    <name evidence="1" type="ORF">JNB19_09405</name>
</gene>
<dbReference type="EMBL" id="JAEUAH010000013">
    <property type="protein sequence ID" value="MBM0650963.1"/>
    <property type="molecule type" value="Genomic_DNA"/>
</dbReference>
<name>A0ABS1YX15_9FLAO</name>
<reference evidence="1 2" key="1">
    <citation type="submission" date="2021-01" db="EMBL/GenBank/DDBJ databases">
        <title>Evidence that Capnocytophaga endodontalis is a later homotypic synonym for Capnocytophaga genospecies AHN8471, and request for opinion on proposed recognition of strain AHN8471 as type strain of the species.</title>
        <authorList>
            <person name="Nicholson A.C."/>
            <person name="Hopper C.L."/>
            <person name="Gulvik C.A."/>
            <person name="Mcquiston J.R."/>
            <person name="Lau E.F."/>
        </authorList>
    </citation>
    <scope>NUCLEOTIDE SEQUENCE [LARGE SCALE GENOMIC DNA]</scope>
    <source>
        <strain evidence="1 2">AHN9576</strain>
    </source>
</reference>
<comment type="caution">
    <text evidence="1">The sequence shown here is derived from an EMBL/GenBank/DDBJ whole genome shotgun (WGS) entry which is preliminary data.</text>
</comment>
<accession>A0ABS1YX15</accession>
<evidence type="ECO:0000313" key="2">
    <source>
        <dbReference type="Proteomes" id="UP000603506"/>
    </source>
</evidence>
<sequence>MNKEKENYPDWLVPLNIAKKLKEIGFKESCVFYHDENNTKSPVVVTPNFEEKNLSYENRNLLSHQISLPVWTEVFTWFRKRGLYGFITFDNTFPNSVSETFSFEIRKINRKLIYGSEENSTDEFNCYEEAREALAFKLIEIYKTQIITL</sequence>
<keyword evidence="2" id="KW-1185">Reference proteome</keyword>